<dbReference type="Proteomes" id="UP001237105">
    <property type="component" value="Unassembled WGS sequence"/>
</dbReference>
<comment type="caution">
    <text evidence="2">The sequence shown here is derived from an EMBL/GenBank/DDBJ whole genome shotgun (WGS) entry which is preliminary data.</text>
</comment>
<reference evidence="2 3" key="1">
    <citation type="submission" date="2023-05" db="EMBL/GenBank/DDBJ databases">
        <title>Draft genome sequence of Streptomyces sp. B-S-A12 isolated from a cave soil in Thailand.</title>
        <authorList>
            <person name="Chamroensaksri N."/>
            <person name="Muangham S."/>
        </authorList>
    </citation>
    <scope>NUCLEOTIDE SEQUENCE [LARGE SCALE GENOMIC DNA]</scope>
    <source>
        <strain evidence="2 3">B-S-A12</strain>
    </source>
</reference>
<keyword evidence="3" id="KW-1185">Reference proteome</keyword>
<name>A0ABT6SVL6_9ACTN</name>
<feature type="chain" id="PRO_5047177411" evidence="1">
    <location>
        <begin position="25"/>
        <end position="168"/>
    </location>
</feature>
<dbReference type="InterPro" id="IPR047676">
    <property type="entry name" value="FxLYD_dom"/>
</dbReference>
<accession>A0ABT6SVL6</accession>
<dbReference type="PROSITE" id="PS51257">
    <property type="entry name" value="PROKAR_LIPOPROTEIN"/>
    <property type="match status" value="1"/>
</dbReference>
<proteinExistence type="predicted"/>
<sequence>MARHRLRHAVAAVLTALVAAGAVGCTDDGSGPSDAASKAASAAESAAGRVTDAASRAADALASASAAADRKMKEIKGGVDAKDEVELGAADTDGQGRSTVDVTAENTADSAKSFAVKVDFKDKDGKLVDTVVVTVKDVAAGAEGKGTARSTHKLSGEVRTEVGQALRY</sequence>
<evidence type="ECO:0000313" key="3">
    <source>
        <dbReference type="Proteomes" id="UP001237105"/>
    </source>
</evidence>
<organism evidence="2 3">
    <name type="scientific">Streptomyces luteolus</name>
    <dbReference type="NCBI Taxonomy" id="3043615"/>
    <lineage>
        <taxon>Bacteria</taxon>
        <taxon>Bacillati</taxon>
        <taxon>Actinomycetota</taxon>
        <taxon>Actinomycetes</taxon>
        <taxon>Kitasatosporales</taxon>
        <taxon>Streptomycetaceae</taxon>
        <taxon>Streptomyces</taxon>
    </lineage>
</organism>
<dbReference type="RefSeq" id="WP_282535061.1">
    <property type="nucleotide sequence ID" value="NZ_JASCIS010000009.1"/>
</dbReference>
<dbReference type="NCBIfam" id="NF038353">
    <property type="entry name" value="FxLYD_dom"/>
    <property type="match status" value="1"/>
</dbReference>
<dbReference type="EMBL" id="JASCIS010000009">
    <property type="protein sequence ID" value="MDI3419153.1"/>
    <property type="molecule type" value="Genomic_DNA"/>
</dbReference>
<evidence type="ECO:0000256" key="1">
    <source>
        <dbReference type="SAM" id="SignalP"/>
    </source>
</evidence>
<gene>
    <name evidence="2" type="ORF">QIT00_11400</name>
</gene>
<evidence type="ECO:0000313" key="2">
    <source>
        <dbReference type="EMBL" id="MDI3419153.1"/>
    </source>
</evidence>
<keyword evidence="1" id="KW-0732">Signal</keyword>
<feature type="signal peptide" evidence="1">
    <location>
        <begin position="1"/>
        <end position="24"/>
    </location>
</feature>
<protein>
    <submittedName>
        <fullName evidence="2">FxLYD domain-containing protein</fullName>
    </submittedName>
</protein>